<dbReference type="GO" id="GO:0071555">
    <property type="term" value="P:cell wall organization"/>
    <property type="evidence" value="ECO:0007669"/>
    <property type="project" value="UniProtKB-KW"/>
</dbReference>
<feature type="signal peptide" evidence="23">
    <location>
        <begin position="1"/>
        <end position="19"/>
    </location>
</feature>
<evidence type="ECO:0000256" key="5">
    <source>
        <dbReference type="ARBA" id="ARBA00022475"/>
    </source>
</evidence>
<dbReference type="EC" id="3.5.1.41" evidence="20"/>
<evidence type="ECO:0000256" key="2">
    <source>
        <dbReference type="ARBA" id="ARBA00004191"/>
    </source>
</evidence>
<comment type="cofactor">
    <cofactor evidence="1">
        <name>Co(2+)</name>
        <dbReference type="ChEBI" id="CHEBI:48828"/>
    </cofactor>
</comment>
<feature type="compositionally biased region" description="Low complexity" evidence="22">
    <location>
        <begin position="46"/>
        <end position="86"/>
    </location>
</feature>
<evidence type="ECO:0000256" key="6">
    <source>
        <dbReference type="ARBA" id="ARBA00022512"/>
    </source>
</evidence>
<feature type="region of interest" description="Disordered" evidence="22">
    <location>
        <begin position="437"/>
        <end position="470"/>
    </location>
</feature>
<protein>
    <recommendedName>
        <fullName evidence="20">chitin deacetylase</fullName>
        <ecNumber evidence="20">3.5.1.41</ecNumber>
    </recommendedName>
</protein>
<keyword evidence="19" id="KW-0624">Polysaccharide degradation</keyword>
<evidence type="ECO:0000256" key="4">
    <source>
        <dbReference type="ARBA" id="ARBA00010973"/>
    </source>
</evidence>
<keyword evidence="6" id="KW-0134">Cell wall</keyword>
<keyword evidence="5" id="KW-1003">Cell membrane</keyword>
<evidence type="ECO:0000256" key="13">
    <source>
        <dbReference type="ARBA" id="ARBA00023136"/>
    </source>
</evidence>
<feature type="chain" id="PRO_5034049035" description="chitin deacetylase" evidence="23">
    <location>
        <begin position="20"/>
        <end position="499"/>
    </location>
</feature>
<name>A0A8H7KL67_AGABI</name>
<evidence type="ECO:0000256" key="15">
    <source>
        <dbReference type="ARBA" id="ARBA00023277"/>
    </source>
</evidence>
<keyword evidence="8" id="KW-0336">GPI-anchor</keyword>
<dbReference type="GO" id="GO:0098552">
    <property type="term" value="C:side of membrane"/>
    <property type="evidence" value="ECO:0007669"/>
    <property type="project" value="UniProtKB-KW"/>
</dbReference>
<comment type="similarity">
    <text evidence="4">Belongs to the polysaccharide deacetylase family.</text>
</comment>
<evidence type="ECO:0000256" key="23">
    <source>
        <dbReference type="SAM" id="SignalP"/>
    </source>
</evidence>
<evidence type="ECO:0000256" key="11">
    <source>
        <dbReference type="ARBA" id="ARBA00022801"/>
    </source>
</evidence>
<evidence type="ECO:0000256" key="21">
    <source>
        <dbReference type="ARBA" id="ARBA00048494"/>
    </source>
</evidence>
<dbReference type="GO" id="GO:0000272">
    <property type="term" value="P:polysaccharide catabolic process"/>
    <property type="evidence" value="ECO:0007669"/>
    <property type="project" value="UniProtKB-KW"/>
</dbReference>
<keyword evidence="16" id="KW-0170">Cobalt</keyword>
<evidence type="ECO:0000256" key="9">
    <source>
        <dbReference type="ARBA" id="ARBA00022723"/>
    </source>
</evidence>
<evidence type="ECO:0000256" key="10">
    <source>
        <dbReference type="ARBA" id="ARBA00022729"/>
    </source>
</evidence>
<dbReference type="GO" id="GO:0005886">
    <property type="term" value="C:plasma membrane"/>
    <property type="evidence" value="ECO:0007669"/>
    <property type="project" value="UniProtKB-SubCell"/>
</dbReference>
<dbReference type="GO" id="GO:0006032">
    <property type="term" value="P:chitin catabolic process"/>
    <property type="evidence" value="ECO:0007669"/>
    <property type="project" value="UniProtKB-KW"/>
</dbReference>
<keyword evidence="7" id="KW-0964">Secreted</keyword>
<evidence type="ECO:0000256" key="18">
    <source>
        <dbReference type="ARBA" id="ARBA00023316"/>
    </source>
</evidence>
<dbReference type="EMBL" id="JABXXO010000001">
    <property type="protein sequence ID" value="KAF7784703.1"/>
    <property type="molecule type" value="Genomic_DNA"/>
</dbReference>
<dbReference type="GO" id="GO:0009272">
    <property type="term" value="P:fungal-type cell wall biogenesis"/>
    <property type="evidence" value="ECO:0007669"/>
    <property type="project" value="UniProtKB-ARBA"/>
</dbReference>
<dbReference type="PROSITE" id="PS51677">
    <property type="entry name" value="NODB"/>
    <property type="match status" value="1"/>
</dbReference>
<evidence type="ECO:0000256" key="3">
    <source>
        <dbReference type="ARBA" id="ARBA00004609"/>
    </source>
</evidence>
<comment type="subcellular location">
    <subcellularLocation>
        <location evidence="3">Cell membrane</location>
        <topology evidence="3">Lipid-anchor</topology>
        <topology evidence="3">GPI-anchor</topology>
    </subcellularLocation>
    <subcellularLocation>
        <location evidence="2">Secreted</location>
        <location evidence="2">Cell wall</location>
    </subcellularLocation>
</comment>
<keyword evidence="11" id="KW-0378">Hydrolase</keyword>
<keyword evidence="17" id="KW-0449">Lipoprotein</keyword>
<keyword evidence="13" id="KW-0472">Membrane</keyword>
<evidence type="ECO:0000256" key="8">
    <source>
        <dbReference type="ARBA" id="ARBA00022622"/>
    </source>
</evidence>
<comment type="catalytic activity">
    <reaction evidence="21">
        <text>[(1-&gt;4)-N-acetyl-beta-D-glucosaminyl](n) + n H2O = chitosan + n acetate</text>
        <dbReference type="Rhea" id="RHEA:10464"/>
        <dbReference type="Rhea" id="RHEA-COMP:9593"/>
        <dbReference type="Rhea" id="RHEA-COMP:9597"/>
        <dbReference type="ChEBI" id="CHEBI:15377"/>
        <dbReference type="ChEBI" id="CHEBI:17029"/>
        <dbReference type="ChEBI" id="CHEBI:30089"/>
        <dbReference type="ChEBI" id="CHEBI:57704"/>
        <dbReference type="EC" id="3.5.1.41"/>
    </reaction>
    <physiologicalReaction direction="left-to-right" evidence="21">
        <dbReference type="Rhea" id="RHEA:10465"/>
    </physiologicalReaction>
</comment>
<evidence type="ECO:0000256" key="17">
    <source>
        <dbReference type="ARBA" id="ARBA00023288"/>
    </source>
</evidence>
<evidence type="ECO:0000313" key="25">
    <source>
        <dbReference type="EMBL" id="KAF7784703.1"/>
    </source>
</evidence>
<dbReference type="AlphaFoldDB" id="A0A8H7KL67"/>
<keyword evidence="9" id="KW-0479">Metal-binding</keyword>
<dbReference type="PANTHER" id="PTHR10587">
    <property type="entry name" value="GLYCOSYL TRANSFERASE-RELATED"/>
    <property type="match status" value="1"/>
</dbReference>
<keyword evidence="18" id="KW-0961">Cell wall biogenesis/degradation</keyword>
<organism evidence="25 26">
    <name type="scientific">Agaricus bisporus var. burnettii</name>
    <dbReference type="NCBI Taxonomy" id="192524"/>
    <lineage>
        <taxon>Eukaryota</taxon>
        <taxon>Fungi</taxon>
        <taxon>Dikarya</taxon>
        <taxon>Basidiomycota</taxon>
        <taxon>Agaricomycotina</taxon>
        <taxon>Agaricomycetes</taxon>
        <taxon>Agaricomycetidae</taxon>
        <taxon>Agaricales</taxon>
        <taxon>Agaricineae</taxon>
        <taxon>Agaricaceae</taxon>
        <taxon>Agaricus</taxon>
    </lineage>
</organism>
<reference evidence="25 26" key="1">
    <citation type="journal article" name="Sci. Rep.">
        <title>Telomere-to-telomere assembled and centromere annotated genomes of the two main subspecies of the button mushroom Agaricus bisporus reveal especially polymorphic chromosome ends.</title>
        <authorList>
            <person name="Sonnenberg A.S.M."/>
            <person name="Sedaghat-Telgerd N."/>
            <person name="Lavrijssen B."/>
            <person name="Ohm R.A."/>
            <person name="Hendrickx P.M."/>
            <person name="Scholtmeijer K."/>
            <person name="Baars J.J.P."/>
            <person name="van Peer A."/>
        </authorList>
    </citation>
    <scope>NUCLEOTIDE SEQUENCE [LARGE SCALE GENOMIC DNA]</scope>
    <source>
        <strain evidence="25 26">H119_p4</strain>
    </source>
</reference>
<evidence type="ECO:0000256" key="1">
    <source>
        <dbReference type="ARBA" id="ARBA00001941"/>
    </source>
</evidence>
<evidence type="ECO:0000259" key="24">
    <source>
        <dbReference type="PROSITE" id="PS51677"/>
    </source>
</evidence>
<evidence type="ECO:0000256" key="20">
    <source>
        <dbReference type="ARBA" id="ARBA00024056"/>
    </source>
</evidence>
<keyword evidence="14" id="KW-0325">Glycoprotein</keyword>
<evidence type="ECO:0000256" key="7">
    <source>
        <dbReference type="ARBA" id="ARBA00022525"/>
    </source>
</evidence>
<feature type="domain" description="NodB homology" evidence="24">
    <location>
        <begin position="225"/>
        <end position="420"/>
    </location>
</feature>
<dbReference type="Gene3D" id="3.20.20.370">
    <property type="entry name" value="Glycoside hydrolase/deacetylase"/>
    <property type="match status" value="1"/>
</dbReference>
<dbReference type="InterPro" id="IPR011330">
    <property type="entry name" value="Glyco_hydro/deAcase_b/a-brl"/>
</dbReference>
<gene>
    <name evidence="25" type="ORF">Agabi119p4_868</name>
</gene>
<dbReference type="Proteomes" id="UP000629468">
    <property type="component" value="Unassembled WGS sequence"/>
</dbReference>
<evidence type="ECO:0000256" key="19">
    <source>
        <dbReference type="ARBA" id="ARBA00023326"/>
    </source>
</evidence>
<feature type="compositionally biased region" description="Gly residues" evidence="22">
    <location>
        <begin position="459"/>
        <end position="468"/>
    </location>
</feature>
<dbReference type="InterPro" id="IPR050248">
    <property type="entry name" value="Polysacc_deacetylase_ArnD"/>
</dbReference>
<dbReference type="PANTHER" id="PTHR10587:SF133">
    <property type="entry name" value="CHITIN DEACETYLASE 1-RELATED"/>
    <property type="match status" value="1"/>
</dbReference>
<dbReference type="FunFam" id="3.20.20.370:FF:000004">
    <property type="entry name" value="Related to Chitin deacetylase"/>
    <property type="match status" value="1"/>
</dbReference>
<feature type="region of interest" description="Disordered" evidence="22">
    <location>
        <begin position="22"/>
        <end position="86"/>
    </location>
</feature>
<sequence>MRFVLAAAVVAVPLLSVQAHADPQHARRMNHARQAPPPPPPPPPAGTTTAPSSPPTGSAATSQQPPVSGGTSLPSGSLPSGGTTVPVVSAPPTVSFSLHATNPTAVPLASIIANAPSGPTSPLASTPTAGSIPPSISNAPPLPDISGFNPANYPPLDKMPDVNSPQVQQWKQEVMNSGITIPNIAPTVPGGCPANPEAATDASRCWWTCGGCTRESDIESCPDKLHWGMTYDDGPAFYTTQLLNYLDEQSLKTTFFLVGSRVISFPDIARSEYMSGHQIGVHTWSHPPLTTKTNDEVIAELGWARQAIRDVLGVTPNTMRPPYGDIDDRVRAISLALGMIPVMWTRLSPAVAFDTGDFDIQSGLTSASQVILNWQNILNNATMLDHGFLSLQHDLFQDSVDIATGYLLPDAKARGDITIEPVAMCIKRGLSNSYIETNDNKTFPPPQGDGALNASTTGDGSGGSGDNQGSGAIESFHMSGTIVTLTILAGILANMLTVL</sequence>
<dbReference type="Pfam" id="PF01522">
    <property type="entry name" value="Polysacc_deac_1"/>
    <property type="match status" value="1"/>
</dbReference>
<dbReference type="GO" id="GO:0046872">
    <property type="term" value="F:metal ion binding"/>
    <property type="evidence" value="ECO:0007669"/>
    <property type="project" value="UniProtKB-KW"/>
</dbReference>
<accession>A0A8H7KL67</accession>
<dbReference type="InterPro" id="IPR002509">
    <property type="entry name" value="NODB_dom"/>
</dbReference>
<comment type="caution">
    <text evidence="25">The sequence shown here is derived from an EMBL/GenBank/DDBJ whole genome shotgun (WGS) entry which is preliminary data.</text>
</comment>
<proteinExistence type="inferred from homology"/>
<keyword evidence="12" id="KW-0146">Chitin degradation</keyword>
<dbReference type="GO" id="GO:0004099">
    <property type="term" value="F:chitin deacetylase activity"/>
    <property type="evidence" value="ECO:0007669"/>
    <property type="project" value="UniProtKB-EC"/>
</dbReference>
<dbReference type="SUPFAM" id="SSF88713">
    <property type="entry name" value="Glycoside hydrolase/deacetylase"/>
    <property type="match status" value="1"/>
</dbReference>
<keyword evidence="15" id="KW-0119">Carbohydrate metabolism</keyword>
<feature type="compositionally biased region" description="Pro residues" evidence="22">
    <location>
        <begin position="35"/>
        <end position="45"/>
    </location>
</feature>
<evidence type="ECO:0000256" key="22">
    <source>
        <dbReference type="SAM" id="MobiDB-lite"/>
    </source>
</evidence>
<evidence type="ECO:0000256" key="12">
    <source>
        <dbReference type="ARBA" id="ARBA00023024"/>
    </source>
</evidence>
<evidence type="ECO:0000256" key="14">
    <source>
        <dbReference type="ARBA" id="ARBA00023180"/>
    </source>
</evidence>
<evidence type="ECO:0000256" key="16">
    <source>
        <dbReference type="ARBA" id="ARBA00023285"/>
    </source>
</evidence>
<keyword evidence="10 23" id="KW-0732">Signal</keyword>
<evidence type="ECO:0000313" key="26">
    <source>
        <dbReference type="Proteomes" id="UP000629468"/>
    </source>
</evidence>